<protein>
    <recommendedName>
        <fullName evidence="7">Pirin</fullName>
    </recommendedName>
</protein>
<dbReference type="InterPro" id="IPR012093">
    <property type="entry name" value="Pirin"/>
</dbReference>
<dbReference type="InterPro" id="IPR008778">
    <property type="entry name" value="Pirin_C_dom"/>
</dbReference>
<dbReference type="Pfam" id="PF05726">
    <property type="entry name" value="Pirin_C"/>
    <property type="match status" value="1"/>
</dbReference>
<evidence type="ECO:0008006" key="7">
    <source>
        <dbReference type="Google" id="ProtNLM"/>
    </source>
</evidence>
<evidence type="ECO:0000313" key="5">
    <source>
        <dbReference type="EMBL" id="PXW99386.1"/>
    </source>
</evidence>
<feature type="domain" description="Pirin C-terminal" evidence="4">
    <location>
        <begin position="215"/>
        <end position="316"/>
    </location>
</feature>
<dbReference type="OrthoDB" id="321327at2"/>
<feature type="domain" description="Pirin N-terminal" evidence="3">
    <location>
        <begin position="69"/>
        <end position="144"/>
    </location>
</feature>
<dbReference type="InterPro" id="IPR003829">
    <property type="entry name" value="Pirin_N_dom"/>
</dbReference>
<comment type="similarity">
    <text evidence="1 2">Belongs to the pirin family.</text>
</comment>
<dbReference type="Pfam" id="PF02678">
    <property type="entry name" value="Pirin"/>
    <property type="match status" value="1"/>
</dbReference>
<dbReference type="PANTHER" id="PTHR13903">
    <property type="entry name" value="PIRIN-RELATED"/>
    <property type="match status" value="1"/>
</dbReference>
<evidence type="ECO:0000313" key="6">
    <source>
        <dbReference type="Proteomes" id="UP000247811"/>
    </source>
</evidence>
<proteinExistence type="inferred from homology"/>
<dbReference type="Proteomes" id="UP000247811">
    <property type="component" value="Unassembled WGS sequence"/>
</dbReference>
<accession>A0A318H5P6</accession>
<name>A0A318H5P6_9BURK</name>
<dbReference type="AlphaFoldDB" id="A0A318H5P6"/>
<dbReference type="SUPFAM" id="SSF51182">
    <property type="entry name" value="RmlC-like cupins"/>
    <property type="match status" value="1"/>
</dbReference>
<evidence type="ECO:0000259" key="3">
    <source>
        <dbReference type="Pfam" id="PF02678"/>
    </source>
</evidence>
<organism evidence="5 6">
    <name type="scientific">Sphaerotilus hippei</name>
    <dbReference type="NCBI Taxonomy" id="744406"/>
    <lineage>
        <taxon>Bacteria</taxon>
        <taxon>Pseudomonadati</taxon>
        <taxon>Pseudomonadota</taxon>
        <taxon>Betaproteobacteria</taxon>
        <taxon>Burkholderiales</taxon>
        <taxon>Sphaerotilaceae</taxon>
        <taxon>Sphaerotilus</taxon>
    </lineage>
</organism>
<dbReference type="RefSeq" id="WP_110398962.1">
    <property type="nucleotide sequence ID" value="NZ_QJJS01000001.1"/>
</dbReference>
<gene>
    <name evidence="5" type="ORF">C7444_101216</name>
</gene>
<dbReference type="PANTHER" id="PTHR13903:SF8">
    <property type="entry name" value="PIRIN"/>
    <property type="match status" value="1"/>
</dbReference>
<dbReference type="Gene3D" id="2.60.120.10">
    <property type="entry name" value="Jelly Rolls"/>
    <property type="match status" value="2"/>
</dbReference>
<reference evidence="5 6" key="1">
    <citation type="submission" date="2018-05" db="EMBL/GenBank/DDBJ databases">
        <title>Genomic Encyclopedia of Type Strains, Phase IV (KMG-IV): sequencing the most valuable type-strain genomes for metagenomic binning, comparative biology and taxonomic classification.</title>
        <authorList>
            <person name="Goeker M."/>
        </authorList>
    </citation>
    <scope>NUCLEOTIDE SEQUENCE [LARGE SCALE GENOMIC DNA]</scope>
    <source>
        <strain evidence="5 6">DSM 566</strain>
    </source>
</reference>
<evidence type="ECO:0000256" key="1">
    <source>
        <dbReference type="ARBA" id="ARBA00008416"/>
    </source>
</evidence>
<sequence>MTDTTLLLQATALGPSPTPWPCIDPFLFCVHHHDAYPRGDGRLGPDASLAGRSIGQDFAGLDGWNLYHGERIPGFPAHPHRGFETVTVVRQGLIDHADSLGAAARFGAGDVQWLTAGRGIVHAEMFPLLRTDRDNPLELFQIWLNLPARRKMAEPHFTMLWSDQIPDVTHHDAEGRATTVRHAAGRLGAGEARPPAPPPDSWAAEPDADLVIATIRMAPHARWTLPAAAAATTQRMLYTVTPGAIGVAGRHITQRVALQLRGDAAVELVNGDRPADLLLLQGRPIGEPVAQYGPFVMNSRAEIQQAFDDYQRTGFGGWPWPDGAPVHGAGAGRFARHVDGREEHRPEPPATPG</sequence>
<evidence type="ECO:0000259" key="4">
    <source>
        <dbReference type="Pfam" id="PF05726"/>
    </source>
</evidence>
<keyword evidence="6" id="KW-1185">Reference proteome</keyword>
<dbReference type="InterPro" id="IPR011051">
    <property type="entry name" value="RmlC_Cupin_sf"/>
</dbReference>
<evidence type="ECO:0000256" key="2">
    <source>
        <dbReference type="RuleBase" id="RU003457"/>
    </source>
</evidence>
<dbReference type="InterPro" id="IPR014710">
    <property type="entry name" value="RmlC-like_jellyroll"/>
</dbReference>
<dbReference type="EMBL" id="QJJS01000001">
    <property type="protein sequence ID" value="PXW99386.1"/>
    <property type="molecule type" value="Genomic_DNA"/>
</dbReference>
<comment type="caution">
    <text evidence="5">The sequence shown here is derived from an EMBL/GenBank/DDBJ whole genome shotgun (WGS) entry which is preliminary data.</text>
</comment>